<proteinExistence type="predicted"/>
<dbReference type="Proteomes" id="UP000249538">
    <property type="component" value="Unassembled WGS sequence"/>
</dbReference>
<evidence type="ECO:0000313" key="1">
    <source>
        <dbReference type="EMBL" id="PZX46389.1"/>
    </source>
</evidence>
<dbReference type="AlphaFoldDB" id="A0A2W7QXH9"/>
<sequence>MSARSCRERLIITALTCMMPLAGCKSPCAYPLSGQPCAPEDPVRELRAREIFLPCP</sequence>
<evidence type="ECO:0000313" key="2">
    <source>
        <dbReference type="Proteomes" id="UP000249538"/>
    </source>
</evidence>
<protein>
    <recommendedName>
        <fullName evidence="3">Lipoprotein</fullName>
    </recommendedName>
</protein>
<name>A0A2W7QXH9_9RHOB</name>
<accession>A0A2W7QXH9</accession>
<reference evidence="1 2" key="1">
    <citation type="submission" date="2018-06" db="EMBL/GenBank/DDBJ databases">
        <title>Genomic Encyclopedia of Archaeal and Bacterial Type Strains, Phase II (KMG-II): from individual species to whole genera.</title>
        <authorList>
            <person name="Goeker M."/>
        </authorList>
    </citation>
    <scope>NUCLEOTIDE SEQUENCE [LARGE SCALE GENOMIC DNA]</scope>
    <source>
        <strain evidence="1 2">DSM 18774</strain>
    </source>
</reference>
<comment type="caution">
    <text evidence="1">The sequence shown here is derived from an EMBL/GenBank/DDBJ whole genome shotgun (WGS) entry which is preliminary data.</text>
</comment>
<gene>
    <name evidence="1" type="ORF">LX76_04675</name>
</gene>
<dbReference type="EMBL" id="QKZS01000054">
    <property type="protein sequence ID" value="PZX46389.1"/>
    <property type="molecule type" value="Genomic_DNA"/>
</dbReference>
<evidence type="ECO:0008006" key="3">
    <source>
        <dbReference type="Google" id="ProtNLM"/>
    </source>
</evidence>
<organism evidence="1 2">
    <name type="scientific">Cereibacter changlensis</name>
    <dbReference type="NCBI Taxonomy" id="402884"/>
    <lineage>
        <taxon>Bacteria</taxon>
        <taxon>Pseudomonadati</taxon>
        <taxon>Pseudomonadota</taxon>
        <taxon>Alphaproteobacteria</taxon>
        <taxon>Rhodobacterales</taxon>
        <taxon>Paracoccaceae</taxon>
        <taxon>Cereibacter</taxon>
    </lineage>
</organism>